<dbReference type="Gene3D" id="3.80.10.10">
    <property type="entry name" value="Ribonuclease Inhibitor"/>
    <property type="match status" value="1"/>
</dbReference>
<evidence type="ECO:0000313" key="3">
    <source>
        <dbReference type="Proteomes" id="UP000807159"/>
    </source>
</evidence>
<keyword evidence="3" id="KW-1185">Reference proteome</keyword>
<organism evidence="2 3">
    <name type="scientific">Populus deltoides</name>
    <name type="common">Eastern poplar</name>
    <name type="synonym">Eastern cottonwood</name>
    <dbReference type="NCBI Taxonomy" id="3696"/>
    <lineage>
        <taxon>Eukaryota</taxon>
        <taxon>Viridiplantae</taxon>
        <taxon>Streptophyta</taxon>
        <taxon>Embryophyta</taxon>
        <taxon>Tracheophyta</taxon>
        <taxon>Spermatophyta</taxon>
        <taxon>Magnoliopsida</taxon>
        <taxon>eudicotyledons</taxon>
        <taxon>Gunneridae</taxon>
        <taxon>Pentapetalae</taxon>
        <taxon>rosids</taxon>
        <taxon>fabids</taxon>
        <taxon>Malpighiales</taxon>
        <taxon>Salicaceae</taxon>
        <taxon>Saliceae</taxon>
        <taxon>Populus</taxon>
    </lineage>
</organism>
<dbReference type="EMBL" id="JACEGQ020000012">
    <property type="protein sequence ID" value="KAH8492275.1"/>
    <property type="molecule type" value="Genomic_DNA"/>
</dbReference>
<gene>
    <name evidence="2" type="ORF">H0E87_021732</name>
</gene>
<dbReference type="Pfam" id="PF25019">
    <property type="entry name" value="LRR_R13L1-DRL21"/>
    <property type="match status" value="1"/>
</dbReference>
<protein>
    <recommendedName>
        <fullName evidence="1">R13L1/DRL21-like LRR repeat region domain-containing protein</fullName>
    </recommendedName>
</protein>
<dbReference type="InterPro" id="IPR032675">
    <property type="entry name" value="LRR_dom_sf"/>
</dbReference>
<comment type="caution">
    <text evidence="2">The sequence shown here is derived from an EMBL/GenBank/DDBJ whole genome shotgun (WGS) entry which is preliminary data.</text>
</comment>
<proteinExistence type="predicted"/>
<evidence type="ECO:0000313" key="2">
    <source>
        <dbReference type="EMBL" id="KAH8492275.1"/>
    </source>
</evidence>
<evidence type="ECO:0000259" key="1">
    <source>
        <dbReference type="Pfam" id="PF25019"/>
    </source>
</evidence>
<feature type="domain" description="R13L1/DRL21-like LRR repeat region" evidence="1">
    <location>
        <begin position="9"/>
        <end position="79"/>
    </location>
</feature>
<dbReference type="Proteomes" id="UP000807159">
    <property type="component" value="Chromosome 12"/>
</dbReference>
<dbReference type="InterPro" id="IPR056789">
    <property type="entry name" value="LRR_R13L1-DRL21"/>
</dbReference>
<dbReference type="AlphaFoldDB" id="A0A8T2XFE7"/>
<name>A0A8T2XFE7_POPDE</name>
<accession>A0A8T2XFE7</accession>
<reference evidence="2" key="1">
    <citation type="journal article" date="2021" name="J. Hered.">
        <title>Genome Assembly of Salicaceae Populus deltoides (Eastern Cottonwood) I-69 Based on Nanopore Sequencing and Hi-C Technologies.</title>
        <authorList>
            <person name="Bai S."/>
            <person name="Wu H."/>
            <person name="Zhang J."/>
            <person name="Pan Z."/>
            <person name="Zhao W."/>
            <person name="Li Z."/>
            <person name="Tong C."/>
        </authorList>
    </citation>
    <scope>NUCLEOTIDE SEQUENCE</scope>
    <source>
        <tissue evidence="2">Leaf</tissue>
    </source>
</reference>
<sequence length="132" mass="15043">MHDLAQFVSELTLEWSHNFDDSRSERDELQVLDSLRPHQSLEKLSVTTDGGTVFPPWIGDPSFTKMVELKLYDCLKVTSSMGYFPYSDETLRLQICQEGRNGLVDNAEEVSPKLREFTSRNCPKLIGLQKCG</sequence>